<organism evidence="2 3">
    <name type="scientific">Mycobacterium shimoidei</name>
    <dbReference type="NCBI Taxonomy" id="29313"/>
    <lineage>
        <taxon>Bacteria</taxon>
        <taxon>Bacillati</taxon>
        <taxon>Actinomycetota</taxon>
        <taxon>Actinomycetes</taxon>
        <taxon>Mycobacteriales</taxon>
        <taxon>Mycobacteriaceae</taxon>
        <taxon>Mycobacterium</taxon>
    </lineage>
</organism>
<reference evidence="2 3" key="1">
    <citation type="submission" date="2018-05" db="EMBL/GenBank/DDBJ databases">
        <authorList>
            <consortium name="IHU Genomes"/>
        </authorList>
    </citation>
    <scope>NUCLEOTIDE SEQUENCE [LARGE SCALE GENOMIC DNA]</scope>
    <source>
        <strain evidence="2 3">P7336</strain>
    </source>
</reference>
<dbReference type="Proteomes" id="UP000252015">
    <property type="component" value="Unassembled WGS sequence"/>
</dbReference>
<evidence type="ECO:0008006" key="4">
    <source>
        <dbReference type="Google" id="ProtNLM"/>
    </source>
</evidence>
<evidence type="ECO:0000256" key="1">
    <source>
        <dbReference type="SAM" id="MobiDB-lite"/>
    </source>
</evidence>
<dbReference type="EMBL" id="UEGW01000001">
    <property type="protein sequence ID" value="SRX94109.1"/>
    <property type="molecule type" value="Genomic_DNA"/>
</dbReference>
<name>A0A1E3THW4_MYCSH</name>
<evidence type="ECO:0000313" key="3">
    <source>
        <dbReference type="Proteomes" id="UP000252015"/>
    </source>
</evidence>
<accession>A0A1E3THW4</accession>
<proteinExistence type="predicted"/>
<sequence>MAVFQPVERPRRSGAPSLPLALTDPARAAVEFGLLLSSLPLRRALPAGDGHPVLVLPGLLADDISTLALRRILRGLGYRVHGWRLGRNIGPTPQAVAGMGDRLRDLHTRYGSPVSVIGWSLGGIYARGMARRRPSSVRQVITLGSPFRLADRNQTRASAAFNRFSHLHVDRGAAPLDLETEPLPVPATSIYSRYDGVVAWQACLDLRSPQAENIAVMGSHFGYGHNPAVVWAVADRLAQPSGEWAPFKPPAALRPLFPRPDLPPDQREPGSELPSSTAG</sequence>
<gene>
    <name evidence="2" type="ORF">MSP7336_02357</name>
</gene>
<dbReference type="AlphaFoldDB" id="A0A1E3THW4"/>
<dbReference type="SUPFAM" id="SSF53474">
    <property type="entry name" value="alpha/beta-Hydrolases"/>
    <property type="match status" value="1"/>
</dbReference>
<dbReference type="Gene3D" id="3.40.50.1820">
    <property type="entry name" value="alpha/beta hydrolase"/>
    <property type="match status" value="1"/>
</dbReference>
<dbReference type="STRING" id="29313.BHQ16_08350"/>
<keyword evidence="3" id="KW-1185">Reference proteome</keyword>
<evidence type="ECO:0000313" key="2">
    <source>
        <dbReference type="EMBL" id="SRX94109.1"/>
    </source>
</evidence>
<feature type="region of interest" description="Disordered" evidence="1">
    <location>
        <begin position="243"/>
        <end position="279"/>
    </location>
</feature>
<protein>
    <recommendedName>
        <fullName evidence="4">AB hydrolase-1 domain-containing protein</fullName>
    </recommendedName>
</protein>
<dbReference type="InterPro" id="IPR029058">
    <property type="entry name" value="AB_hydrolase_fold"/>
</dbReference>